<accession>A0A1P8WLJ7</accession>
<dbReference type="AlphaFoldDB" id="A0A1P8WLJ7"/>
<sequence length="115" mass="13124">MMAPLDVCFQAMERDERVVCEIEAQIADLEDQYDSIIGCDIVVHGPAARDPKTYDKTNGLYDVRLVLALPCREITIERGQTADADVYTAVEKAFQAARKQFEEWLEERHHLHEAS</sequence>
<protein>
    <submittedName>
        <fullName evidence="1">Uncharacterized protein</fullName>
    </submittedName>
</protein>
<dbReference type="Proteomes" id="UP000187735">
    <property type="component" value="Chromosome"/>
</dbReference>
<reference evidence="1 2" key="1">
    <citation type="journal article" date="2016" name="Front. Microbiol.">
        <title>Fuerstia marisgermanicae gen. nov., sp. nov., an Unusual Member of the Phylum Planctomycetes from the German Wadden Sea.</title>
        <authorList>
            <person name="Kohn T."/>
            <person name="Heuer A."/>
            <person name="Jogler M."/>
            <person name="Vollmers J."/>
            <person name="Boedeker C."/>
            <person name="Bunk B."/>
            <person name="Rast P."/>
            <person name="Borchert D."/>
            <person name="Glockner I."/>
            <person name="Freese H.M."/>
            <person name="Klenk H.P."/>
            <person name="Overmann J."/>
            <person name="Kaster A.K."/>
            <person name="Rohde M."/>
            <person name="Wiegand S."/>
            <person name="Jogler C."/>
        </authorList>
    </citation>
    <scope>NUCLEOTIDE SEQUENCE [LARGE SCALE GENOMIC DNA]</scope>
    <source>
        <strain evidence="1 2">NH11</strain>
    </source>
</reference>
<proteinExistence type="predicted"/>
<evidence type="ECO:0000313" key="1">
    <source>
        <dbReference type="EMBL" id="APZ94937.1"/>
    </source>
</evidence>
<dbReference type="Gene3D" id="3.30.160.100">
    <property type="entry name" value="Ribosome hibernation promotion factor-like"/>
    <property type="match status" value="1"/>
</dbReference>
<dbReference type="InterPro" id="IPR036567">
    <property type="entry name" value="RHF-like"/>
</dbReference>
<dbReference type="EMBL" id="CP017641">
    <property type="protein sequence ID" value="APZ94937.1"/>
    <property type="molecule type" value="Genomic_DNA"/>
</dbReference>
<dbReference type="RefSeq" id="WP_145944321.1">
    <property type="nucleotide sequence ID" value="NZ_CP017641.1"/>
</dbReference>
<organism evidence="1 2">
    <name type="scientific">Fuerstiella marisgermanici</name>
    <dbReference type="NCBI Taxonomy" id="1891926"/>
    <lineage>
        <taxon>Bacteria</taxon>
        <taxon>Pseudomonadati</taxon>
        <taxon>Planctomycetota</taxon>
        <taxon>Planctomycetia</taxon>
        <taxon>Planctomycetales</taxon>
        <taxon>Planctomycetaceae</taxon>
        <taxon>Fuerstiella</taxon>
    </lineage>
</organism>
<dbReference type="STRING" id="1891926.Fuma_04588"/>
<keyword evidence="2" id="KW-1185">Reference proteome</keyword>
<evidence type="ECO:0000313" key="2">
    <source>
        <dbReference type="Proteomes" id="UP000187735"/>
    </source>
</evidence>
<name>A0A1P8WLJ7_9PLAN</name>
<dbReference type="SUPFAM" id="SSF69754">
    <property type="entry name" value="Ribosome binding protein Y (YfiA homologue)"/>
    <property type="match status" value="1"/>
</dbReference>
<dbReference type="OrthoDB" id="9782252at2"/>
<gene>
    <name evidence="1" type="ORF">Fuma_04588</name>
</gene>
<dbReference type="KEGG" id="fmr:Fuma_04588"/>